<feature type="transmembrane region" description="Helical" evidence="6">
    <location>
        <begin position="106"/>
        <end position="126"/>
    </location>
</feature>
<dbReference type="Pfam" id="PF10639">
    <property type="entry name" value="TMEM234"/>
    <property type="match status" value="1"/>
</dbReference>
<evidence type="ECO:0000313" key="7">
    <source>
        <dbReference type="EMBL" id="KHJ30058.1"/>
    </source>
</evidence>
<comment type="similarity">
    <text evidence="2">Belongs to the TMEM234 family.</text>
</comment>
<dbReference type="GO" id="GO:0016020">
    <property type="term" value="C:membrane"/>
    <property type="evidence" value="ECO:0007669"/>
    <property type="project" value="UniProtKB-SubCell"/>
</dbReference>
<keyword evidence="4 6" id="KW-1133">Transmembrane helix</keyword>
<comment type="subcellular location">
    <subcellularLocation>
        <location evidence="1">Membrane</location>
        <topology evidence="1">Multi-pass membrane protein</topology>
    </subcellularLocation>
</comment>
<evidence type="ECO:0000256" key="5">
    <source>
        <dbReference type="ARBA" id="ARBA00023136"/>
    </source>
</evidence>
<feature type="transmembrane region" description="Helical" evidence="6">
    <location>
        <begin position="81"/>
        <end position="100"/>
    </location>
</feature>
<dbReference type="AlphaFoldDB" id="A0A0B1NVQ9"/>
<dbReference type="PANTHER" id="PTHR28668">
    <property type="entry name" value="TRANSMEMBRANE PROTEIN 234"/>
    <property type="match status" value="1"/>
</dbReference>
<sequence>MMSFQNEPLTPEIPIFRYTIGFILIGLAWGFTTPFIRRATRTHQPVQHPLLDSLVVKNSWVRRHLCGLFFDIVDVIKNPRYAIPLAINLTGSIWFFLLIGKTDMSLTVPITNSFSFLFTVAGDWYLDRKIISRDTWIGMSLTLGGIILCVHSKDIGQLVD</sequence>
<keyword evidence="8" id="KW-1185">Reference proteome</keyword>
<dbReference type="InterPro" id="IPR037185">
    <property type="entry name" value="EmrE-like"/>
</dbReference>
<name>A0A0B1NVQ9_UNCNE</name>
<gene>
    <name evidence="7" type="ORF">EV44_g2001</name>
</gene>
<evidence type="ECO:0000256" key="3">
    <source>
        <dbReference type="ARBA" id="ARBA00022692"/>
    </source>
</evidence>
<dbReference type="OMA" id="LGEWYAE"/>
<accession>A0A0B1NVQ9</accession>
<protein>
    <submittedName>
        <fullName evidence="7">Putative integral membrane protein</fullName>
    </submittedName>
</protein>
<evidence type="ECO:0000313" key="8">
    <source>
        <dbReference type="Proteomes" id="UP000030854"/>
    </source>
</evidence>
<dbReference type="Gene3D" id="1.10.3730.20">
    <property type="match status" value="1"/>
</dbReference>
<keyword evidence="5 6" id="KW-0472">Membrane</keyword>
<dbReference type="Proteomes" id="UP000030854">
    <property type="component" value="Unassembled WGS sequence"/>
</dbReference>
<evidence type="ECO:0000256" key="1">
    <source>
        <dbReference type="ARBA" id="ARBA00004141"/>
    </source>
</evidence>
<dbReference type="HOGENOM" id="CLU_108086_3_0_1"/>
<proteinExistence type="inferred from homology"/>
<evidence type="ECO:0000256" key="4">
    <source>
        <dbReference type="ARBA" id="ARBA00022989"/>
    </source>
</evidence>
<dbReference type="SUPFAM" id="SSF103481">
    <property type="entry name" value="Multidrug resistance efflux transporter EmrE"/>
    <property type="match status" value="1"/>
</dbReference>
<feature type="transmembrane region" description="Helical" evidence="6">
    <location>
        <begin position="15"/>
        <end position="36"/>
    </location>
</feature>
<reference evidence="7 8" key="1">
    <citation type="journal article" date="2014" name="BMC Genomics">
        <title>Adaptive genomic structural variation in the grape powdery mildew pathogen, Erysiphe necator.</title>
        <authorList>
            <person name="Jones L."/>
            <person name="Riaz S."/>
            <person name="Morales-Cruz A."/>
            <person name="Amrine K.C."/>
            <person name="McGuire B."/>
            <person name="Gubler W.D."/>
            <person name="Walker M.A."/>
            <person name="Cantu D."/>
        </authorList>
    </citation>
    <scope>NUCLEOTIDE SEQUENCE [LARGE SCALE GENOMIC DNA]</scope>
    <source>
        <strain evidence="8">c</strain>
    </source>
</reference>
<dbReference type="InterPro" id="IPR018908">
    <property type="entry name" value="TMEM234"/>
</dbReference>
<organism evidence="7 8">
    <name type="scientific">Uncinula necator</name>
    <name type="common">Grape powdery mildew</name>
    <dbReference type="NCBI Taxonomy" id="52586"/>
    <lineage>
        <taxon>Eukaryota</taxon>
        <taxon>Fungi</taxon>
        <taxon>Dikarya</taxon>
        <taxon>Ascomycota</taxon>
        <taxon>Pezizomycotina</taxon>
        <taxon>Leotiomycetes</taxon>
        <taxon>Erysiphales</taxon>
        <taxon>Erysiphaceae</taxon>
        <taxon>Erysiphe</taxon>
    </lineage>
</organism>
<dbReference type="PANTHER" id="PTHR28668:SF1">
    <property type="entry name" value="TRANSMEMBRANE PROTEIN 234"/>
    <property type="match status" value="1"/>
</dbReference>
<evidence type="ECO:0000256" key="6">
    <source>
        <dbReference type="SAM" id="Phobius"/>
    </source>
</evidence>
<dbReference type="EMBL" id="JNVN01005402">
    <property type="protein sequence ID" value="KHJ30058.1"/>
    <property type="molecule type" value="Genomic_DNA"/>
</dbReference>
<keyword evidence="3 6" id="KW-0812">Transmembrane</keyword>
<comment type="caution">
    <text evidence="7">The sequence shown here is derived from an EMBL/GenBank/DDBJ whole genome shotgun (WGS) entry which is preliminary data.</text>
</comment>
<evidence type="ECO:0000256" key="2">
    <source>
        <dbReference type="ARBA" id="ARBA00005977"/>
    </source>
</evidence>